<dbReference type="InterPro" id="IPR036249">
    <property type="entry name" value="Thioredoxin-like_sf"/>
</dbReference>
<feature type="transmembrane region" description="Helical" evidence="10">
    <location>
        <begin position="172"/>
        <end position="195"/>
    </location>
</feature>
<comment type="similarity">
    <text evidence="2">Belongs to the VKOR family.</text>
</comment>
<evidence type="ECO:0000256" key="9">
    <source>
        <dbReference type="ARBA" id="ARBA00023284"/>
    </source>
</evidence>
<comment type="subcellular location">
    <subcellularLocation>
        <location evidence="1">Membrane</location>
        <topology evidence="1">Multi-pass membrane protein</topology>
    </subcellularLocation>
</comment>
<evidence type="ECO:0000256" key="3">
    <source>
        <dbReference type="ARBA" id="ARBA00022692"/>
    </source>
</evidence>
<feature type="transmembrane region" description="Helical" evidence="10">
    <location>
        <begin position="109"/>
        <end position="128"/>
    </location>
</feature>
<evidence type="ECO:0000256" key="4">
    <source>
        <dbReference type="ARBA" id="ARBA00022719"/>
    </source>
</evidence>
<sequence length="359" mass="38566">MASIFSSIYLSRPPSLPAIRCSFSFPLRSKRASVDSLACRCGTSSNNDSNSGASNIFGVSTSSWCAAIGTLGFIDSAYLTYLKLSNSEVFCPTGGGSCSDVLNSEYSHVFGVPLPMVGMVSYALVTLLALQQAGMGWPLELGEMNIRFLLLGSTTAMATASAYFLYLLSTKFAGTTCLYCLISVFLSFSLLLITLKAYTLENIQKLVGLQLSIAAIVVAVLSNSYMMVSPKIVGSSDITLDPYVTEITKQSNPWTIALAKHLHSIGAKMYGAFWCSHCNEQKQMFGREAARLLDYVECYPDGVGKGRKMALECAIPGLEGFPTWIIKGKVLSGEQTLQALADASEFTLDDSNALASVQD</sequence>
<feature type="domain" description="Vitamin K epoxide reductase" evidence="11">
    <location>
        <begin position="58"/>
        <end position="198"/>
    </location>
</feature>
<keyword evidence="9" id="KW-0676">Redox-active center</keyword>
<keyword evidence="4" id="KW-0874">Quinone</keyword>
<dbReference type="PANTHER" id="PTHR34573">
    <property type="entry name" value="VKC DOMAIN-CONTAINING PROTEIN"/>
    <property type="match status" value="1"/>
</dbReference>
<keyword evidence="5 10" id="KW-1133">Transmembrane helix</keyword>
<dbReference type="Pfam" id="PF07884">
    <property type="entry name" value="VKOR"/>
    <property type="match status" value="1"/>
</dbReference>
<dbReference type="GO" id="GO:0016020">
    <property type="term" value="C:membrane"/>
    <property type="evidence" value="ECO:0007669"/>
    <property type="project" value="UniProtKB-SubCell"/>
</dbReference>
<dbReference type="Gene3D" id="3.40.30.10">
    <property type="entry name" value="Glutaredoxin"/>
    <property type="match status" value="1"/>
</dbReference>
<evidence type="ECO:0000256" key="7">
    <source>
        <dbReference type="ARBA" id="ARBA00023136"/>
    </source>
</evidence>
<proteinExistence type="inferred from homology"/>
<keyword evidence="8" id="KW-1015">Disulfide bond</keyword>
<feature type="transmembrane region" description="Helical" evidence="10">
    <location>
        <begin position="148"/>
        <end position="166"/>
    </location>
</feature>
<dbReference type="AlphaFoldDB" id="A0A835PSA6"/>
<dbReference type="CDD" id="cd12916">
    <property type="entry name" value="VKOR_1"/>
    <property type="match status" value="1"/>
</dbReference>
<evidence type="ECO:0000256" key="8">
    <source>
        <dbReference type="ARBA" id="ARBA00023157"/>
    </source>
</evidence>
<comment type="caution">
    <text evidence="12">The sequence shown here is derived from an EMBL/GenBank/DDBJ whole genome shotgun (WGS) entry which is preliminary data.</text>
</comment>
<feature type="transmembrane region" description="Helical" evidence="10">
    <location>
        <begin position="207"/>
        <end position="228"/>
    </location>
</feature>
<dbReference type="GO" id="GO:0016491">
    <property type="term" value="F:oxidoreductase activity"/>
    <property type="evidence" value="ECO:0007669"/>
    <property type="project" value="UniProtKB-KW"/>
</dbReference>
<evidence type="ECO:0000313" key="12">
    <source>
        <dbReference type="EMBL" id="KAG0458719.1"/>
    </source>
</evidence>
<dbReference type="InterPro" id="IPR044698">
    <property type="entry name" value="VKOR/LTO1"/>
</dbReference>
<dbReference type="InterPro" id="IPR038354">
    <property type="entry name" value="VKOR_sf"/>
</dbReference>
<dbReference type="GO" id="GO:0048038">
    <property type="term" value="F:quinone binding"/>
    <property type="evidence" value="ECO:0007669"/>
    <property type="project" value="UniProtKB-KW"/>
</dbReference>
<dbReference type="OrthoDB" id="343052at2759"/>
<keyword evidence="7 10" id="KW-0472">Membrane</keyword>
<dbReference type="EMBL" id="JADCNM010000012">
    <property type="protein sequence ID" value="KAG0458719.1"/>
    <property type="molecule type" value="Genomic_DNA"/>
</dbReference>
<dbReference type="SMART" id="SM00756">
    <property type="entry name" value="VKc"/>
    <property type="match status" value="1"/>
</dbReference>
<reference evidence="12 13" key="1">
    <citation type="journal article" date="2020" name="Nat. Food">
        <title>A phased Vanilla planifolia genome enables genetic improvement of flavour and production.</title>
        <authorList>
            <person name="Hasing T."/>
            <person name="Tang H."/>
            <person name="Brym M."/>
            <person name="Khazi F."/>
            <person name="Huang T."/>
            <person name="Chambers A.H."/>
        </authorList>
    </citation>
    <scope>NUCLEOTIDE SEQUENCE [LARGE SCALE GENOMIC DNA]</scope>
    <source>
        <tissue evidence="12">Leaf</tissue>
    </source>
</reference>
<dbReference type="SUPFAM" id="SSF52833">
    <property type="entry name" value="Thioredoxin-like"/>
    <property type="match status" value="1"/>
</dbReference>
<dbReference type="PANTHER" id="PTHR34573:SF1">
    <property type="entry name" value="VITAMIN K EPOXIDE REDUCTASE DOMAIN-CONTAINING PROTEIN"/>
    <property type="match status" value="1"/>
</dbReference>
<protein>
    <recommendedName>
        <fullName evidence="11">Vitamin K epoxide reductase domain-containing protein</fullName>
    </recommendedName>
</protein>
<dbReference type="Gene3D" id="1.20.1440.130">
    <property type="entry name" value="VKOR domain"/>
    <property type="match status" value="1"/>
</dbReference>
<gene>
    <name evidence="12" type="ORF">HPP92_021847</name>
</gene>
<keyword evidence="3 10" id="KW-0812">Transmembrane</keyword>
<keyword evidence="6" id="KW-0560">Oxidoreductase</keyword>
<evidence type="ECO:0000256" key="6">
    <source>
        <dbReference type="ARBA" id="ARBA00023002"/>
    </source>
</evidence>
<evidence type="ECO:0000313" key="13">
    <source>
        <dbReference type="Proteomes" id="UP000639772"/>
    </source>
</evidence>
<evidence type="ECO:0000256" key="2">
    <source>
        <dbReference type="ARBA" id="ARBA00006214"/>
    </source>
</evidence>
<organism evidence="12 13">
    <name type="scientific">Vanilla planifolia</name>
    <name type="common">Vanilla</name>
    <dbReference type="NCBI Taxonomy" id="51239"/>
    <lineage>
        <taxon>Eukaryota</taxon>
        <taxon>Viridiplantae</taxon>
        <taxon>Streptophyta</taxon>
        <taxon>Embryophyta</taxon>
        <taxon>Tracheophyta</taxon>
        <taxon>Spermatophyta</taxon>
        <taxon>Magnoliopsida</taxon>
        <taxon>Liliopsida</taxon>
        <taxon>Asparagales</taxon>
        <taxon>Orchidaceae</taxon>
        <taxon>Vanilloideae</taxon>
        <taxon>Vanilleae</taxon>
        <taxon>Vanilla</taxon>
    </lineage>
</organism>
<accession>A0A835PSA6</accession>
<dbReference type="InterPro" id="IPR012932">
    <property type="entry name" value="VKOR"/>
</dbReference>
<evidence type="ECO:0000256" key="5">
    <source>
        <dbReference type="ARBA" id="ARBA00022989"/>
    </source>
</evidence>
<evidence type="ECO:0000259" key="11">
    <source>
        <dbReference type="SMART" id="SM00756"/>
    </source>
</evidence>
<evidence type="ECO:0000256" key="10">
    <source>
        <dbReference type="SAM" id="Phobius"/>
    </source>
</evidence>
<evidence type="ECO:0000256" key="1">
    <source>
        <dbReference type="ARBA" id="ARBA00004141"/>
    </source>
</evidence>
<dbReference type="Proteomes" id="UP000639772">
    <property type="component" value="Chromosome 12"/>
</dbReference>
<name>A0A835PSA6_VANPL</name>